<protein>
    <submittedName>
        <fullName evidence="2">Uncharacterized protein</fullName>
    </submittedName>
</protein>
<keyword evidence="3" id="KW-1185">Reference proteome</keyword>
<sequence length="70" mass="6892">MIYRSGAGIGRARNRIADALCPAATCEDTPVIVLALKIRRLGKARSANGKGAKGGGGKGEAHGAGSSDGG</sequence>
<feature type="region of interest" description="Disordered" evidence="1">
    <location>
        <begin position="44"/>
        <end position="70"/>
    </location>
</feature>
<proteinExistence type="predicted"/>
<gene>
    <name evidence="2" type="ORF">GCM10007420_01000</name>
</gene>
<organism evidence="2 3">
    <name type="scientific">Glycocaulis albus</name>
    <dbReference type="NCBI Taxonomy" id="1382801"/>
    <lineage>
        <taxon>Bacteria</taxon>
        <taxon>Pseudomonadati</taxon>
        <taxon>Pseudomonadota</taxon>
        <taxon>Alphaproteobacteria</taxon>
        <taxon>Maricaulales</taxon>
        <taxon>Maricaulaceae</taxon>
        <taxon>Glycocaulis</taxon>
    </lineage>
</organism>
<reference evidence="3" key="1">
    <citation type="journal article" date="2019" name="Int. J. Syst. Evol. Microbiol.">
        <title>The Global Catalogue of Microorganisms (GCM) 10K type strain sequencing project: providing services to taxonomists for standard genome sequencing and annotation.</title>
        <authorList>
            <consortium name="The Broad Institute Genomics Platform"/>
            <consortium name="The Broad Institute Genome Sequencing Center for Infectious Disease"/>
            <person name="Wu L."/>
            <person name="Ma J."/>
        </authorList>
    </citation>
    <scope>NUCLEOTIDE SEQUENCE [LARGE SCALE GENOMIC DNA]</scope>
    <source>
        <strain evidence="3">CGMCC 1.12766</strain>
    </source>
</reference>
<accession>A0ABQ1XC01</accession>
<dbReference type="Proteomes" id="UP000648722">
    <property type="component" value="Unassembled WGS sequence"/>
</dbReference>
<name>A0ABQ1XC01_9PROT</name>
<evidence type="ECO:0000313" key="3">
    <source>
        <dbReference type="Proteomes" id="UP000648722"/>
    </source>
</evidence>
<comment type="caution">
    <text evidence="2">The sequence shown here is derived from an EMBL/GenBank/DDBJ whole genome shotgun (WGS) entry which is preliminary data.</text>
</comment>
<evidence type="ECO:0000313" key="2">
    <source>
        <dbReference type="EMBL" id="GGG89765.1"/>
    </source>
</evidence>
<evidence type="ECO:0000256" key="1">
    <source>
        <dbReference type="SAM" id="MobiDB-lite"/>
    </source>
</evidence>
<dbReference type="EMBL" id="BMFS01000001">
    <property type="protein sequence ID" value="GGG89765.1"/>
    <property type="molecule type" value="Genomic_DNA"/>
</dbReference>